<dbReference type="Pfam" id="PF00392">
    <property type="entry name" value="GntR"/>
    <property type="match status" value="1"/>
</dbReference>
<accession>A0A949UT15</accession>
<dbReference type="PROSITE" id="PS50949">
    <property type="entry name" value="HTH_GNTR"/>
    <property type="match status" value="1"/>
</dbReference>
<comment type="caution">
    <text evidence="5">The sequence shown here is derived from an EMBL/GenBank/DDBJ whole genome shotgun (WGS) entry which is preliminary data.</text>
</comment>
<dbReference type="InterPro" id="IPR000524">
    <property type="entry name" value="Tscrpt_reg_HTH_GntR"/>
</dbReference>
<evidence type="ECO:0000259" key="4">
    <source>
        <dbReference type="PROSITE" id="PS50949"/>
    </source>
</evidence>
<dbReference type="Proteomes" id="UP000752297">
    <property type="component" value="Unassembled WGS sequence"/>
</dbReference>
<keyword evidence="6" id="KW-1185">Reference proteome</keyword>
<protein>
    <submittedName>
        <fullName evidence="5">GntR family transcriptional regulator</fullName>
    </submittedName>
</protein>
<keyword evidence="1" id="KW-0805">Transcription regulation</keyword>
<dbReference type="EMBL" id="JAHRVA010000003">
    <property type="protein sequence ID" value="MBV2143489.1"/>
    <property type="molecule type" value="Genomic_DNA"/>
</dbReference>
<evidence type="ECO:0000256" key="2">
    <source>
        <dbReference type="ARBA" id="ARBA00023125"/>
    </source>
</evidence>
<feature type="domain" description="HTH gntR-type" evidence="4">
    <location>
        <begin position="13"/>
        <end position="80"/>
    </location>
</feature>
<reference evidence="5 6" key="1">
    <citation type="submission" date="2021-06" db="EMBL/GenBank/DDBJ databases">
        <title>Falsochrobactrum tianjin sp.nov., a new petroleum-degrading bacteria isolated from oily soils.</title>
        <authorList>
            <person name="Chen G."/>
            <person name="Chen H."/>
            <person name="Tian J."/>
            <person name="Qing J."/>
            <person name="Zhong L."/>
            <person name="Ma W."/>
            <person name="Song Y."/>
            <person name="Cui X."/>
            <person name="Yan B."/>
        </authorList>
    </citation>
    <scope>NUCLEOTIDE SEQUENCE [LARGE SCALE GENOMIC DNA]</scope>
    <source>
        <strain evidence="5 6">TDYN1</strain>
    </source>
</reference>
<gene>
    <name evidence="5" type="ORF">KUG47_08260</name>
</gene>
<evidence type="ECO:0000256" key="3">
    <source>
        <dbReference type="ARBA" id="ARBA00023163"/>
    </source>
</evidence>
<dbReference type="SMART" id="SM00345">
    <property type="entry name" value="HTH_GNTR"/>
    <property type="match status" value="1"/>
</dbReference>
<dbReference type="PANTHER" id="PTHR43537">
    <property type="entry name" value="TRANSCRIPTIONAL REGULATOR, GNTR FAMILY"/>
    <property type="match status" value="1"/>
</dbReference>
<evidence type="ECO:0000313" key="6">
    <source>
        <dbReference type="Proteomes" id="UP000752297"/>
    </source>
</evidence>
<name>A0A949UT15_9HYPH</name>
<keyword evidence="3" id="KW-0804">Transcription</keyword>
<dbReference type="Pfam" id="PF07729">
    <property type="entry name" value="FCD"/>
    <property type="match status" value="1"/>
</dbReference>
<keyword evidence="2" id="KW-0238">DNA-binding</keyword>
<dbReference type="AlphaFoldDB" id="A0A949UT15"/>
<dbReference type="GO" id="GO:0003677">
    <property type="term" value="F:DNA binding"/>
    <property type="evidence" value="ECO:0007669"/>
    <property type="project" value="UniProtKB-KW"/>
</dbReference>
<dbReference type="InterPro" id="IPR011711">
    <property type="entry name" value="GntR_C"/>
</dbReference>
<dbReference type="PANTHER" id="PTHR43537:SF39">
    <property type="entry name" value="HTH-TYPE TRANSCRIPTIONAL REGULATOR MCBR"/>
    <property type="match status" value="1"/>
</dbReference>
<dbReference type="RefSeq" id="WP_217677497.1">
    <property type="nucleotide sequence ID" value="NZ_JAHRVA010000003.1"/>
</dbReference>
<evidence type="ECO:0000313" key="5">
    <source>
        <dbReference type="EMBL" id="MBV2143489.1"/>
    </source>
</evidence>
<dbReference type="SMART" id="SM00895">
    <property type="entry name" value="FCD"/>
    <property type="match status" value="1"/>
</dbReference>
<proteinExistence type="predicted"/>
<dbReference type="GO" id="GO:0003700">
    <property type="term" value="F:DNA-binding transcription factor activity"/>
    <property type="evidence" value="ECO:0007669"/>
    <property type="project" value="InterPro"/>
</dbReference>
<organism evidence="5 6">
    <name type="scientific">Falsochrobactrum tianjinense</name>
    <dbReference type="NCBI Taxonomy" id="2706015"/>
    <lineage>
        <taxon>Bacteria</taxon>
        <taxon>Pseudomonadati</taxon>
        <taxon>Pseudomonadota</taxon>
        <taxon>Alphaproteobacteria</taxon>
        <taxon>Hyphomicrobiales</taxon>
        <taxon>Brucellaceae</taxon>
        <taxon>Falsochrobactrum</taxon>
    </lineage>
</organism>
<sequence>MHNIMELQTVEHENLGDTVYRRLSEALMRGKFPPGTRLTIRELSSSLGTSVTPVRDAILRLIQDQALIQKTPREVRVPILTSERYCEIRDIRVRLEGLAVRRAAEKATTEDIAHLWSLVDQNEVALKEQRWQDALECNQLFHSFFAEIAQMPALASILATLWLQMGPLIAGVYEYGGRLMIDDHYAVMKAIEARDMEAAEAAIAKDITDASELILAGIDNLLHE</sequence>
<evidence type="ECO:0000256" key="1">
    <source>
        <dbReference type="ARBA" id="ARBA00023015"/>
    </source>
</evidence>